<sequence>MESATDTLSMCYQNQTTGLNTLTKIDIVVVIGELIIMVISLFGNALVIAAVHRYRRLRNTTNKLVCSLALSDIGVGLCFPFLILFNLLPQIKEHRMACIFRYQLIICMVSISQFTLVLVSVDRFVAIHFPLRYHALLSRNRVTAMIVSVWIYSVAIAVIPMFGMNEWQSYSWAKCELENILPAPYSLTLTLHFFATSLIMVCLYARVFILARRHAQRIRLECNGYCSNLKYKTRLSKATMTLCLVLGVFILSWLPFYVTIVAYEVRRLRGGIDPSLQRLLINLRMMTSIIGLANSMWNPMIYAGKNRDFRLAFKRLLYMDMRGSPEFLHRRRSSIISNPAFTA</sequence>
<dbReference type="PROSITE" id="PS50262">
    <property type="entry name" value="G_PROTEIN_RECEP_F1_2"/>
    <property type="match status" value="1"/>
</dbReference>
<evidence type="ECO:0000256" key="7">
    <source>
        <dbReference type="ARBA" id="ARBA00023170"/>
    </source>
</evidence>
<evidence type="ECO:0000313" key="12">
    <source>
        <dbReference type="EMBL" id="KAK2149114.1"/>
    </source>
</evidence>
<dbReference type="GO" id="GO:0004930">
    <property type="term" value="F:G protein-coupled receptor activity"/>
    <property type="evidence" value="ECO:0007669"/>
    <property type="project" value="UniProtKB-KW"/>
</dbReference>
<dbReference type="PROSITE" id="PS00237">
    <property type="entry name" value="G_PROTEIN_RECEP_F1_1"/>
    <property type="match status" value="1"/>
</dbReference>
<dbReference type="InterPro" id="IPR000276">
    <property type="entry name" value="GPCR_Rhodpsn"/>
</dbReference>
<dbReference type="EMBL" id="JAODUP010000467">
    <property type="protein sequence ID" value="KAK2149114.1"/>
    <property type="molecule type" value="Genomic_DNA"/>
</dbReference>
<dbReference type="InterPro" id="IPR017452">
    <property type="entry name" value="GPCR_Rhodpsn_7TM"/>
</dbReference>
<evidence type="ECO:0000256" key="2">
    <source>
        <dbReference type="ARBA" id="ARBA00022475"/>
    </source>
</evidence>
<organism evidence="12 13">
    <name type="scientific">Paralvinella palmiformis</name>
    <dbReference type="NCBI Taxonomy" id="53620"/>
    <lineage>
        <taxon>Eukaryota</taxon>
        <taxon>Metazoa</taxon>
        <taxon>Spiralia</taxon>
        <taxon>Lophotrochozoa</taxon>
        <taxon>Annelida</taxon>
        <taxon>Polychaeta</taxon>
        <taxon>Sedentaria</taxon>
        <taxon>Canalipalpata</taxon>
        <taxon>Terebellida</taxon>
        <taxon>Terebelliformia</taxon>
        <taxon>Alvinellidae</taxon>
        <taxon>Paralvinella</taxon>
    </lineage>
</organism>
<keyword evidence="2" id="KW-1003">Cell membrane</keyword>
<feature type="transmembrane region" description="Helical" evidence="10">
    <location>
        <begin position="64"/>
        <end position="88"/>
    </location>
</feature>
<keyword evidence="5 9" id="KW-0297">G-protein coupled receptor</keyword>
<keyword evidence="7 9" id="KW-0675">Receptor</keyword>
<evidence type="ECO:0000256" key="5">
    <source>
        <dbReference type="ARBA" id="ARBA00023040"/>
    </source>
</evidence>
<dbReference type="Proteomes" id="UP001208570">
    <property type="component" value="Unassembled WGS sequence"/>
</dbReference>
<comment type="caution">
    <text evidence="12">The sequence shown here is derived from an EMBL/GenBank/DDBJ whole genome shotgun (WGS) entry which is preliminary data.</text>
</comment>
<evidence type="ECO:0000256" key="1">
    <source>
        <dbReference type="ARBA" id="ARBA00004651"/>
    </source>
</evidence>
<evidence type="ECO:0000256" key="6">
    <source>
        <dbReference type="ARBA" id="ARBA00023136"/>
    </source>
</evidence>
<feature type="transmembrane region" description="Helical" evidence="10">
    <location>
        <begin position="142"/>
        <end position="163"/>
    </location>
</feature>
<evidence type="ECO:0000256" key="10">
    <source>
        <dbReference type="SAM" id="Phobius"/>
    </source>
</evidence>
<evidence type="ECO:0000259" key="11">
    <source>
        <dbReference type="PROSITE" id="PS50262"/>
    </source>
</evidence>
<feature type="transmembrane region" description="Helical" evidence="10">
    <location>
        <begin position="240"/>
        <end position="263"/>
    </location>
</feature>
<keyword evidence="13" id="KW-1185">Reference proteome</keyword>
<feature type="transmembrane region" description="Helical" evidence="10">
    <location>
        <begin position="27"/>
        <end position="52"/>
    </location>
</feature>
<dbReference type="Gene3D" id="1.20.1070.10">
    <property type="entry name" value="Rhodopsin 7-helix transmembrane proteins"/>
    <property type="match status" value="1"/>
</dbReference>
<name>A0AAD9JA84_9ANNE</name>
<proteinExistence type="inferred from homology"/>
<feature type="transmembrane region" description="Helical" evidence="10">
    <location>
        <begin position="183"/>
        <end position="209"/>
    </location>
</feature>
<reference evidence="12" key="1">
    <citation type="journal article" date="2023" name="Mol. Biol. Evol.">
        <title>Third-Generation Sequencing Reveals the Adaptive Role of the Epigenome in Three Deep-Sea Polychaetes.</title>
        <authorList>
            <person name="Perez M."/>
            <person name="Aroh O."/>
            <person name="Sun Y."/>
            <person name="Lan Y."/>
            <person name="Juniper S.K."/>
            <person name="Young C.R."/>
            <person name="Angers B."/>
            <person name="Qian P.Y."/>
        </authorList>
    </citation>
    <scope>NUCLEOTIDE SEQUENCE</scope>
    <source>
        <strain evidence="12">P08H-3</strain>
    </source>
</reference>
<dbReference type="PANTHER" id="PTHR24249:SF372">
    <property type="entry name" value="G-PROTEIN COUPLED RECEPTORS FAMILY 1 PROFILE DOMAIN-CONTAINING PROTEIN"/>
    <property type="match status" value="1"/>
</dbReference>
<evidence type="ECO:0000256" key="8">
    <source>
        <dbReference type="ARBA" id="ARBA00023224"/>
    </source>
</evidence>
<comment type="similarity">
    <text evidence="9">Belongs to the G-protein coupled receptor 1 family.</text>
</comment>
<evidence type="ECO:0000256" key="4">
    <source>
        <dbReference type="ARBA" id="ARBA00022989"/>
    </source>
</evidence>
<dbReference type="InterPro" id="IPR050569">
    <property type="entry name" value="TAAR"/>
</dbReference>
<keyword evidence="3 9" id="KW-0812">Transmembrane</keyword>
<dbReference type="PRINTS" id="PR00237">
    <property type="entry name" value="GPCRRHODOPSN"/>
</dbReference>
<dbReference type="CDD" id="cd14967">
    <property type="entry name" value="7tmA_amine_R-like"/>
    <property type="match status" value="1"/>
</dbReference>
<evidence type="ECO:0000256" key="9">
    <source>
        <dbReference type="RuleBase" id="RU000688"/>
    </source>
</evidence>
<evidence type="ECO:0000313" key="13">
    <source>
        <dbReference type="Proteomes" id="UP001208570"/>
    </source>
</evidence>
<keyword evidence="6 10" id="KW-0472">Membrane</keyword>
<dbReference type="SMART" id="SM01381">
    <property type="entry name" value="7TM_GPCR_Srsx"/>
    <property type="match status" value="1"/>
</dbReference>
<accession>A0AAD9JA84</accession>
<dbReference type="Pfam" id="PF00001">
    <property type="entry name" value="7tm_1"/>
    <property type="match status" value="1"/>
</dbReference>
<evidence type="ECO:0000256" key="3">
    <source>
        <dbReference type="ARBA" id="ARBA00022692"/>
    </source>
</evidence>
<feature type="transmembrane region" description="Helical" evidence="10">
    <location>
        <begin position="100"/>
        <end position="121"/>
    </location>
</feature>
<keyword evidence="4 10" id="KW-1133">Transmembrane helix</keyword>
<dbReference type="AlphaFoldDB" id="A0AAD9JA84"/>
<protein>
    <recommendedName>
        <fullName evidence="11">G-protein coupled receptors family 1 profile domain-containing protein</fullName>
    </recommendedName>
</protein>
<comment type="subcellular location">
    <subcellularLocation>
        <location evidence="1">Cell membrane</location>
        <topology evidence="1">Multi-pass membrane protein</topology>
    </subcellularLocation>
</comment>
<feature type="domain" description="G-protein coupled receptors family 1 profile" evidence="11">
    <location>
        <begin position="43"/>
        <end position="302"/>
    </location>
</feature>
<dbReference type="SUPFAM" id="SSF81321">
    <property type="entry name" value="Family A G protein-coupled receptor-like"/>
    <property type="match status" value="1"/>
</dbReference>
<gene>
    <name evidence="12" type="ORF">LSH36_467g04063</name>
</gene>
<dbReference type="PANTHER" id="PTHR24249">
    <property type="entry name" value="HISTAMINE RECEPTOR-RELATED G-PROTEIN COUPLED RECEPTOR"/>
    <property type="match status" value="1"/>
</dbReference>
<dbReference type="GO" id="GO:0005886">
    <property type="term" value="C:plasma membrane"/>
    <property type="evidence" value="ECO:0007669"/>
    <property type="project" value="UniProtKB-SubCell"/>
</dbReference>
<keyword evidence="8 9" id="KW-0807">Transducer</keyword>